<sequence length="68" mass="7127">MARKGMPFAATATTLADGVVAPLLQPVERGGACRSSFQPLKMRGLTRLPGWSTLIADGRVAKVGVDQC</sequence>
<reference evidence="1 2" key="1">
    <citation type="submission" date="2019-11" db="EMBL/GenBank/DDBJ databases">
        <title>Whole genome sequence of Oryza granulata.</title>
        <authorList>
            <person name="Li W."/>
        </authorList>
    </citation>
    <scope>NUCLEOTIDE SEQUENCE [LARGE SCALE GENOMIC DNA]</scope>
    <source>
        <strain evidence="2">cv. Menghai</strain>
        <tissue evidence="1">Leaf</tissue>
    </source>
</reference>
<proteinExistence type="predicted"/>
<comment type="caution">
    <text evidence="1">The sequence shown here is derived from an EMBL/GenBank/DDBJ whole genome shotgun (WGS) entry which is preliminary data.</text>
</comment>
<protein>
    <submittedName>
        <fullName evidence="1">Uncharacterized protein</fullName>
    </submittedName>
</protein>
<dbReference type="EMBL" id="SPHZ02000007">
    <property type="protein sequence ID" value="KAF0909200.1"/>
    <property type="molecule type" value="Genomic_DNA"/>
</dbReference>
<accession>A0A6G1D9X6</accession>
<dbReference type="Proteomes" id="UP000479710">
    <property type="component" value="Unassembled WGS sequence"/>
</dbReference>
<name>A0A6G1D9X6_9ORYZ</name>
<evidence type="ECO:0000313" key="2">
    <source>
        <dbReference type="Proteomes" id="UP000479710"/>
    </source>
</evidence>
<dbReference type="AlphaFoldDB" id="A0A6G1D9X6"/>
<gene>
    <name evidence="1" type="ORF">E2562_032248</name>
</gene>
<evidence type="ECO:0000313" key="1">
    <source>
        <dbReference type="EMBL" id="KAF0909200.1"/>
    </source>
</evidence>
<keyword evidence="2" id="KW-1185">Reference proteome</keyword>
<organism evidence="1 2">
    <name type="scientific">Oryza meyeriana var. granulata</name>
    <dbReference type="NCBI Taxonomy" id="110450"/>
    <lineage>
        <taxon>Eukaryota</taxon>
        <taxon>Viridiplantae</taxon>
        <taxon>Streptophyta</taxon>
        <taxon>Embryophyta</taxon>
        <taxon>Tracheophyta</taxon>
        <taxon>Spermatophyta</taxon>
        <taxon>Magnoliopsida</taxon>
        <taxon>Liliopsida</taxon>
        <taxon>Poales</taxon>
        <taxon>Poaceae</taxon>
        <taxon>BOP clade</taxon>
        <taxon>Oryzoideae</taxon>
        <taxon>Oryzeae</taxon>
        <taxon>Oryzinae</taxon>
        <taxon>Oryza</taxon>
        <taxon>Oryza meyeriana</taxon>
    </lineage>
</organism>